<comment type="pathway">
    <text evidence="4">Lipid metabolism.</text>
</comment>
<evidence type="ECO:0000256" key="9">
    <source>
        <dbReference type="ARBA" id="ARBA00022842"/>
    </source>
</evidence>
<evidence type="ECO:0000256" key="11">
    <source>
        <dbReference type="ARBA" id="ARBA00039995"/>
    </source>
</evidence>
<comment type="similarity">
    <text evidence="5 14">Belongs to the phosphohexose mutase family.</text>
</comment>
<sequence length="571" mass="63274">MTEMQKYQLWCDKNLEDKDVVADLEQVKGNQEEIFDRFYRELDFGTAGLRGVLGAGTNRMNIYTIRKATQGFANYLINNNKSKGIAIAYDSRIKSDIFAKEAACVLAANGIKVYLYKELMPTPSLSFAVRDLHCDAGIVVTASHNPAKYNGYKVYGSDGCQLDVADADEVFHEIVKLDIFSDIKLIGFESAMSTGLIEYIGEDLIDRYLEAVKAQEIIPGVCEKANLKVVYTPLNGAGNRCVREILKRIGVSDVTVVKSQEMPDGNFPTCPFPNPEIREALNEGLKVCEEVGPDLLLATDPDCDRVGIAVKDGDDYRLFSGNEVGALLLEFICKVRTENGTMPKDPIAVKSFVSTSIVDKIAAEYGVQVINVLTGFKYIGQQILALEKKCEQNRYILGFEESYGYLAGSYVRDKDAVNGSMLICEMAAYYKLQGLTLVDALEKLYDKYGKYLHKIGNYACEGAAGMERMKQIMGDLRANVPASIGGYQVVWFSDYTTSVKKNLLTGEEVAITLPKSDVLAYDLTDNLGVIIRPSGTEPKIKVYYTSVGKTWEEAEGMQEKMAADMNRMMGF</sequence>
<organism evidence="19 20">
    <name type="scientific">Zongyangia hominis</name>
    <dbReference type="NCBI Taxonomy" id="2763677"/>
    <lineage>
        <taxon>Bacteria</taxon>
        <taxon>Bacillati</taxon>
        <taxon>Bacillota</taxon>
        <taxon>Clostridia</taxon>
        <taxon>Eubacteriales</taxon>
        <taxon>Oscillospiraceae</taxon>
        <taxon>Zongyangia</taxon>
    </lineage>
</organism>
<dbReference type="Pfam" id="PF02878">
    <property type="entry name" value="PGM_PMM_I"/>
    <property type="match status" value="1"/>
</dbReference>
<dbReference type="InterPro" id="IPR005843">
    <property type="entry name" value="A-D-PHexomutase_C"/>
</dbReference>
<feature type="domain" description="Alpha-D-phosphohexomutase alpha/beta/alpha" evidence="16">
    <location>
        <begin position="43"/>
        <end position="174"/>
    </location>
</feature>
<evidence type="ECO:0000259" key="15">
    <source>
        <dbReference type="Pfam" id="PF00408"/>
    </source>
</evidence>
<comment type="pathway">
    <text evidence="3">Glycolipid metabolism; diglucosyl-diacylglycerol biosynthesis.</text>
</comment>
<evidence type="ECO:0000256" key="14">
    <source>
        <dbReference type="RuleBase" id="RU004326"/>
    </source>
</evidence>
<evidence type="ECO:0000256" key="6">
    <source>
        <dbReference type="ARBA" id="ARBA00012728"/>
    </source>
</evidence>
<evidence type="ECO:0000259" key="17">
    <source>
        <dbReference type="Pfam" id="PF02879"/>
    </source>
</evidence>
<name>A0A926I9P8_9FIRM</name>
<dbReference type="SUPFAM" id="SSF53738">
    <property type="entry name" value="Phosphoglucomutase, first 3 domains"/>
    <property type="match status" value="3"/>
</dbReference>
<evidence type="ECO:0000256" key="10">
    <source>
        <dbReference type="ARBA" id="ARBA00023235"/>
    </source>
</evidence>
<keyword evidence="8 14" id="KW-0479">Metal-binding</keyword>
<dbReference type="PROSITE" id="PS00710">
    <property type="entry name" value="PGM_PMM"/>
    <property type="match status" value="1"/>
</dbReference>
<keyword evidence="10" id="KW-0413">Isomerase</keyword>
<keyword evidence="7" id="KW-0597">Phosphoprotein</keyword>
<dbReference type="InterPro" id="IPR036900">
    <property type="entry name" value="A-D-PHexomutase_C_sf"/>
</dbReference>
<dbReference type="Gene3D" id="3.40.120.10">
    <property type="entry name" value="Alpha-D-Glucose-1,6-Bisphosphate, subunit A, domain 3"/>
    <property type="match status" value="3"/>
</dbReference>
<evidence type="ECO:0000313" key="20">
    <source>
        <dbReference type="Proteomes" id="UP000660861"/>
    </source>
</evidence>
<dbReference type="Pfam" id="PF02879">
    <property type="entry name" value="PGM_PMM_II"/>
    <property type="match status" value="1"/>
</dbReference>
<accession>A0A926I9P8</accession>
<dbReference type="InterPro" id="IPR005841">
    <property type="entry name" value="Alpha-D-phosphohexomutase_SF"/>
</dbReference>
<dbReference type="EMBL" id="JACRTC010000001">
    <property type="protein sequence ID" value="MBC8569386.1"/>
    <property type="molecule type" value="Genomic_DNA"/>
</dbReference>
<keyword evidence="9 14" id="KW-0460">Magnesium</keyword>
<feature type="domain" description="Alpha-D-phosphohexomutase C-terminal" evidence="15">
    <location>
        <begin position="515"/>
        <end position="547"/>
    </location>
</feature>
<dbReference type="PANTHER" id="PTHR45745">
    <property type="entry name" value="PHOSPHOMANNOMUTASE 45A"/>
    <property type="match status" value="1"/>
</dbReference>
<dbReference type="GO" id="GO:0000287">
    <property type="term" value="F:magnesium ion binding"/>
    <property type="evidence" value="ECO:0007669"/>
    <property type="project" value="InterPro"/>
</dbReference>
<evidence type="ECO:0000256" key="7">
    <source>
        <dbReference type="ARBA" id="ARBA00022553"/>
    </source>
</evidence>
<keyword evidence="20" id="KW-1185">Reference proteome</keyword>
<dbReference type="GO" id="GO:0005975">
    <property type="term" value="P:carbohydrate metabolic process"/>
    <property type="evidence" value="ECO:0007669"/>
    <property type="project" value="InterPro"/>
</dbReference>
<dbReference type="Proteomes" id="UP000660861">
    <property type="component" value="Unassembled WGS sequence"/>
</dbReference>
<dbReference type="PANTHER" id="PTHR45745:SF1">
    <property type="entry name" value="PHOSPHOGLUCOMUTASE 2B-RELATED"/>
    <property type="match status" value="1"/>
</dbReference>
<dbReference type="InterPro" id="IPR005846">
    <property type="entry name" value="A-D-PHexomutase_a/b/a-III"/>
</dbReference>
<dbReference type="InterPro" id="IPR016055">
    <property type="entry name" value="A-D-PHexomutase_a/b/a-I/II/III"/>
</dbReference>
<dbReference type="InterPro" id="IPR005844">
    <property type="entry name" value="A-D-PHexomutase_a/b/a-I"/>
</dbReference>
<dbReference type="InterPro" id="IPR005845">
    <property type="entry name" value="A-D-PHexomutase_a/b/a-II"/>
</dbReference>
<evidence type="ECO:0000256" key="2">
    <source>
        <dbReference type="ARBA" id="ARBA00001946"/>
    </source>
</evidence>
<dbReference type="PRINTS" id="PR00509">
    <property type="entry name" value="PGMPMM"/>
</dbReference>
<dbReference type="GO" id="GO:0006166">
    <property type="term" value="P:purine ribonucleoside salvage"/>
    <property type="evidence" value="ECO:0007669"/>
    <property type="project" value="TreeGrafter"/>
</dbReference>
<gene>
    <name evidence="19" type="ORF">H8709_00890</name>
</gene>
<proteinExistence type="inferred from homology"/>
<evidence type="ECO:0000256" key="12">
    <source>
        <dbReference type="ARBA" id="ARBA00041398"/>
    </source>
</evidence>
<evidence type="ECO:0000256" key="5">
    <source>
        <dbReference type="ARBA" id="ARBA00010231"/>
    </source>
</evidence>
<reference evidence="19" key="1">
    <citation type="submission" date="2020-08" db="EMBL/GenBank/DDBJ databases">
        <title>Genome public.</title>
        <authorList>
            <person name="Liu C."/>
            <person name="Sun Q."/>
        </authorList>
    </citation>
    <scope>NUCLEOTIDE SEQUENCE</scope>
    <source>
        <strain evidence="19">NSJ-54</strain>
    </source>
</reference>
<comment type="catalytic activity">
    <reaction evidence="1">
        <text>alpha-D-glucose 1-phosphate = alpha-D-glucose 6-phosphate</text>
        <dbReference type="Rhea" id="RHEA:23536"/>
        <dbReference type="ChEBI" id="CHEBI:58225"/>
        <dbReference type="ChEBI" id="CHEBI:58601"/>
        <dbReference type="EC" id="5.4.2.2"/>
    </reaction>
</comment>
<dbReference type="RefSeq" id="WP_262396974.1">
    <property type="nucleotide sequence ID" value="NZ_JACRTC010000001.1"/>
</dbReference>
<evidence type="ECO:0000313" key="19">
    <source>
        <dbReference type="EMBL" id="MBC8569386.1"/>
    </source>
</evidence>
<dbReference type="GO" id="GO:0008973">
    <property type="term" value="F:phosphopentomutase activity"/>
    <property type="evidence" value="ECO:0007669"/>
    <property type="project" value="TreeGrafter"/>
</dbReference>
<evidence type="ECO:0000259" key="18">
    <source>
        <dbReference type="Pfam" id="PF02880"/>
    </source>
</evidence>
<evidence type="ECO:0000256" key="4">
    <source>
        <dbReference type="ARBA" id="ARBA00005189"/>
    </source>
</evidence>
<dbReference type="Pfam" id="PF00408">
    <property type="entry name" value="PGM_PMM_IV"/>
    <property type="match status" value="1"/>
</dbReference>
<feature type="domain" description="Alpha-D-phosphohexomutase alpha/beta/alpha" evidence="17">
    <location>
        <begin position="207"/>
        <end position="313"/>
    </location>
</feature>
<evidence type="ECO:0000256" key="13">
    <source>
        <dbReference type="ARBA" id="ARBA00041467"/>
    </source>
</evidence>
<dbReference type="EC" id="5.4.2.2" evidence="6"/>
<evidence type="ECO:0000256" key="8">
    <source>
        <dbReference type="ARBA" id="ARBA00022723"/>
    </source>
</evidence>
<comment type="cofactor">
    <cofactor evidence="2">
        <name>Mg(2+)</name>
        <dbReference type="ChEBI" id="CHEBI:18420"/>
    </cofactor>
</comment>
<dbReference type="Pfam" id="PF02880">
    <property type="entry name" value="PGM_PMM_III"/>
    <property type="match status" value="1"/>
</dbReference>
<comment type="caution">
    <text evidence="19">The sequence shown here is derived from an EMBL/GenBank/DDBJ whole genome shotgun (WGS) entry which is preliminary data.</text>
</comment>
<feature type="domain" description="Alpha-D-phosphohexomutase alpha/beta/alpha" evidence="18">
    <location>
        <begin position="321"/>
        <end position="448"/>
    </location>
</feature>
<dbReference type="InterPro" id="IPR016066">
    <property type="entry name" value="A-D-PHexomutase_CS"/>
</dbReference>
<dbReference type="AlphaFoldDB" id="A0A926I9P8"/>
<evidence type="ECO:0000259" key="16">
    <source>
        <dbReference type="Pfam" id="PF02878"/>
    </source>
</evidence>
<protein>
    <recommendedName>
        <fullName evidence="11">Phosphoglucomutase</fullName>
        <ecNumber evidence="6">5.4.2.2</ecNumber>
    </recommendedName>
    <alternativeName>
        <fullName evidence="13">Alpha-phosphoglucomutase</fullName>
    </alternativeName>
    <alternativeName>
        <fullName evidence="12">Glucose phosphomutase</fullName>
    </alternativeName>
</protein>
<dbReference type="Gene3D" id="3.30.310.50">
    <property type="entry name" value="Alpha-D-phosphohexomutase, C-terminal domain"/>
    <property type="match status" value="1"/>
</dbReference>
<evidence type="ECO:0000256" key="3">
    <source>
        <dbReference type="ARBA" id="ARBA00005164"/>
    </source>
</evidence>
<dbReference type="CDD" id="cd05799">
    <property type="entry name" value="PGM2"/>
    <property type="match status" value="1"/>
</dbReference>
<evidence type="ECO:0000256" key="1">
    <source>
        <dbReference type="ARBA" id="ARBA00000443"/>
    </source>
</evidence>
<dbReference type="SUPFAM" id="SSF55957">
    <property type="entry name" value="Phosphoglucomutase, C-terminal domain"/>
    <property type="match status" value="1"/>
</dbReference>